<keyword evidence="2" id="KW-1185">Reference proteome</keyword>
<sequence>MTVESILVDPGLLRSLYGGIPDLTGVRIRSVNLNWRGPTVTLRLDMPSFPGSAPQEWIDAGMDTVQCQFQFLAVDGLSLTNWVPPVVGDVKTTPWGTERRMKVSVRSTGMSLEFDCSDSVRVGHVTAFAIHEDGSDRGRHLFLSKVDARRHDTLPGTTEKTFYER</sequence>
<protein>
    <submittedName>
        <fullName evidence="1">Imm50 family immunity protein</fullName>
    </submittedName>
</protein>
<name>A0ABV1TTE7_9ACTN</name>
<proteinExistence type="predicted"/>
<organism evidence="1 2">
    <name type="scientific">Streptomyces sp. 900105755</name>
    <dbReference type="NCBI Taxonomy" id="3154389"/>
    <lineage>
        <taxon>Bacteria</taxon>
        <taxon>Bacillati</taxon>
        <taxon>Actinomycetota</taxon>
        <taxon>Actinomycetes</taxon>
        <taxon>Kitasatosporales</taxon>
        <taxon>Streptomycetaceae</taxon>
        <taxon>Streptomyces</taxon>
    </lineage>
</organism>
<dbReference type="Pfam" id="PF15594">
    <property type="entry name" value="Imm50"/>
    <property type="match status" value="1"/>
</dbReference>
<evidence type="ECO:0000313" key="2">
    <source>
        <dbReference type="Proteomes" id="UP001490365"/>
    </source>
</evidence>
<accession>A0ABV1TTE7</accession>
<dbReference type="InterPro" id="IPR028957">
    <property type="entry name" value="Imm50"/>
</dbReference>
<comment type="caution">
    <text evidence="1">The sequence shown here is derived from an EMBL/GenBank/DDBJ whole genome shotgun (WGS) entry which is preliminary data.</text>
</comment>
<dbReference type="Proteomes" id="UP001490365">
    <property type="component" value="Unassembled WGS sequence"/>
</dbReference>
<reference evidence="1 2" key="1">
    <citation type="submission" date="2024-06" db="EMBL/GenBank/DDBJ databases">
        <title>The Natural Products Discovery Center: Release of the First 8490 Sequenced Strains for Exploring Actinobacteria Biosynthetic Diversity.</title>
        <authorList>
            <person name="Kalkreuter E."/>
            <person name="Kautsar S.A."/>
            <person name="Yang D."/>
            <person name="Bader C.D."/>
            <person name="Teijaro C.N."/>
            <person name="Fluegel L."/>
            <person name="Davis C.M."/>
            <person name="Simpson J.R."/>
            <person name="Lauterbach L."/>
            <person name="Steele A.D."/>
            <person name="Gui C."/>
            <person name="Meng S."/>
            <person name="Li G."/>
            <person name="Viehrig K."/>
            <person name="Ye F."/>
            <person name="Su P."/>
            <person name="Kiefer A.F."/>
            <person name="Nichols A."/>
            <person name="Cepeda A.J."/>
            <person name="Yan W."/>
            <person name="Fan B."/>
            <person name="Jiang Y."/>
            <person name="Adhikari A."/>
            <person name="Zheng C.-J."/>
            <person name="Schuster L."/>
            <person name="Cowan T.M."/>
            <person name="Smanski M.J."/>
            <person name="Chevrette M.G."/>
            <person name="De Carvalho L.P.S."/>
            <person name="Shen B."/>
        </authorList>
    </citation>
    <scope>NUCLEOTIDE SEQUENCE [LARGE SCALE GENOMIC DNA]</scope>
    <source>
        <strain evidence="1 2">NPDC001694</strain>
    </source>
</reference>
<evidence type="ECO:0000313" key="1">
    <source>
        <dbReference type="EMBL" id="MER6273308.1"/>
    </source>
</evidence>
<dbReference type="EMBL" id="JBEOZM010000029">
    <property type="protein sequence ID" value="MER6273308.1"/>
    <property type="molecule type" value="Genomic_DNA"/>
</dbReference>
<dbReference type="RefSeq" id="WP_351961583.1">
    <property type="nucleotide sequence ID" value="NZ_JBEOZM010000029.1"/>
</dbReference>
<gene>
    <name evidence="1" type="ORF">ABT211_39475</name>
</gene>